<organism evidence="3 4">
    <name type="scientific">Candidatus Planktophila lacus</name>
    <dbReference type="NCBI Taxonomy" id="1884913"/>
    <lineage>
        <taxon>Bacteria</taxon>
        <taxon>Bacillati</taxon>
        <taxon>Actinomycetota</taxon>
        <taxon>Actinomycetes</taxon>
        <taxon>Candidatus Nanopelagicales</taxon>
        <taxon>Candidatus Nanopelagicaceae</taxon>
        <taxon>Candidatus Planktophila</taxon>
    </lineage>
</organism>
<gene>
    <name evidence="3" type="ORF">A1s21148_05570</name>
</gene>
<evidence type="ECO:0000313" key="4">
    <source>
        <dbReference type="Proteomes" id="UP000217144"/>
    </source>
</evidence>
<accession>A0AAD0E4W9</accession>
<keyword evidence="4" id="KW-1185">Reference proteome</keyword>
<dbReference type="EMBL" id="CP016769">
    <property type="protein sequence ID" value="ASY10955.1"/>
    <property type="molecule type" value="Genomic_DNA"/>
</dbReference>
<feature type="domain" description="Cell envelope-related transcriptional attenuator" evidence="2">
    <location>
        <begin position="88"/>
        <end position="243"/>
    </location>
</feature>
<proteinExistence type="inferred from homology"/>
<dbReference type="PANTHER" id="PTHR33392:SF6">
    <property type="entry name" value="POLYISOPRENYL-TEICHOIC ACID--PEPTIDOGLYCAN TEICHOIC ACID TRANSFERASE TAGU"/>
    <property type="match status" value="1"/>
</dbReference>
<dbReference type="InterPro" id="IPR050922">
    <property type="entry name" value="LytR/CpsA/Psr_CW_biosynth"/>
</dbReference>
<dbReference type="Proteomes" id="UP000217144">
    <property type="component" value="Chromosome"/>
</dbReference>
<reference evidence="3 4" key="1">
    <citation type="submission" date="2016-07" db="EMBL/GenBank/DDBJ databases">
        <title>High microdiversification within the ubiquitous acI lineage of Actinobacteria.</title>
        <authorList>
            <person name="Neuenschwander S.M."/>
            <person name="Salcher M."/>
            <person name="Ghai R."/>
            <person name="Pernthaler J."/>
        </authorList>
    </citation>
    <scope>NUCLEOTIDE SEQUENCE [LARGE SCALE GENOMIC DNA]</scope>
    <source>
        <strain evidence="3">MMS-21-148</strain>
    </source>
</reference>
<evidence type="ECO:0000313" key="3">
    <source>
        <dbReference type="EMBL" id="ASY10955.1"/>
    </source>
</evidence>
<dbReference type="NCBIfam" id="TIGR00350">
    <property type="entry name" value="lytR_cpsA_psr"/>
    <property type="match status" value="1"/>
</dbReference>
<dbReference type="AlphaFoldDB" id="A0AAD0E4W9"/>
<comment type="similarity">
    <text evidence="1">Belongs to the LytR/CpsA/Psr (LCP) family.</text>
</comment>
<dbReference type="Pfam" id="PF03816">
    <property type="entry name" value="LytR_cpsA_psr"/>
    <property type="match status" value="1"/>
</dbReference>
<dbReference type="PANTHER" id="PTHR33392">
    <property type="entry name" value="POLYISOPRENYL-TEICHOIC ACID--PEPTIDOGLYCAN TEICHOIC ACID TRANSFERASE TAGU"/>
    <property type="match status" value="1"/>
</dbReference>
<protein>
    <submittedName>
        <fullName evidence="3">Transcriptional regulator</fullName>
    </submittedName>
</protein>
<evidence type="ECO:0000259" key="2">
    <source>
        <dbReference type="Pfam" id="PF03816"/>
    </source>
</evidence>
<dbReference type="RefSeq" id="WP_095671444.1">
    <property type="nucleotide sequence ID" value="NZ_CP016769.1"/>
</dbReference>
<dbReference type="InterPro" id="IPR004474">
    <property type="entry name" value="LytR_CpsA_psr"/>
</dbReference>
<sequence length="374" mass="40066">MKSTRAVKVITSLSVGVVLLASLSWIGLGQVSGRIDRISVFAGLDNRPEKTSKALNYLLVGSDTREGLTKEEMKALRVGSTKTAAGGRSDTMLLVHISKNRDKAFLVSLPRDSLVTIPAHLSTDGKSQIPDRENKLNAAFAFGGAPLLIETIERATNLKMDHYIEVSFAGFAGIVNALGGIEVCTKVDIDDPKSHLVLSAGTHTLDGIEALKYVRTRDFDGRGDIGRMQRQQQFMSSVIKKATSTGVLLNPIKLVNFLNAAISTVKMDENLSKNDLLDLAKQMRGLSSGNVRTLTVPLTTANGRHPTAGSVVIWDPVLSADLWTRIRDDAALVDEVTPSPSASSSSSASASAKPVIVDKFKTRTAAENPCGEIK</sequence>
<dbReference type="Gene3D" id="3.40.630.190">
    <property type="entry name" value="LCP protein"/>
    <property type="match status" value="1"/>
</dbReference>
<name>A0AAD0E4W9_9ACTN</name>
<dbReference type="KEGG" id="plan:A1s21148_05570"/>
<evidence type="ECO:0000256" key="1">
    <source>
        <dbReference type="ARBA" id="ARBA00006068"/>
    </source>
</evidence>